<accession>A0A364XZF2</accession>
<evidence type="ECO:0000313" key="1">
    <source>
        <dbReference type="EMBL" id="RAV99764.1"/>
    </source>
</evidence>
<name>A0A364XZF2_9BACT</name>
<dbReference type="SUPFAM" id="SSF46785">
    <property type="entry name" value="Winged helix' DNA-binding domain"/>
    <property type="match status" value="1"/>
</dbReference>
<dbReference type="EMBL" id="QMFY01000009">
    <property type="protein sequence ID" value="RAV99764.1"/>
    <property type="molecule type" value="Genomic_DNA"/>
</dbReference>
<reference evidence="1 2" key="1">
    <citation type="submission" date="2018-06" db="EMBL/GenBank/DDBJ databases">
        <title>Chryseolinea flavus sp. nov., a member of the phylum Bacteroidetes isolated from soil.</title>
        <authorList>
            <person name="Li Y."/>
            <person name="Wang J."/>
        </authorList>
    </citation>
    <scope>NUCLEOTIDE SEQUENCE [LARGE SCALE GENOMIC DNA]</scope>
    <source>
        <strain evidence="1 2">SDU1-6</strain>
    </source>
</reference>
<protein>
    <recommendedName>
        <fullName evidence="3">HTH domain-containing protein</fullName>
    </recommendedName>
</protein>
<dbReference type="AlphaFoldDB" id="A0A364XZF2"/>
<gene>
    <name evidence="1" type="ORF">DQQ10_17110</name>
</gene>
<evidence type="ECO:0000313" key="2">
    <source>
        <dbReference type="Proteomes" id="UP000251889"/>
    </source>
</evidence>
<organism evidence="1 2">
    <name type="scientific">Pseudochryseolinea flava</name>
    <dbReference type="NCBI Taxonomy" id="2059302"/>
    <lineage>
        <taxon>Bacteria</taxon>
        <taxon>Pseudomonadati</taxon>
        <taxon>Bacteroidota</taxon>
        <taxon>Cytophagia</taxon>
        <taxon>Cytophagales</taxon>
        <taxon>Fulvivirgaceae</taxon>
        <taxon>Pseudochryseolinea</taxon>
    </lineage>
</organism>
<proteinExistence type="predicted"/>
<keyword evidence="2" id="KW-1185">Reference proteome</keyword>
<comment type="caution">
    <text evidence="1">The sequence shown here is derived from an EMBL/GenBank/DDBJ whole genome shotgun (WGS) entry which is preliminary data.</text>
</comment>
<evidence type="ECO:0008006" key="3">
    <source>
        <dbReference type="Google" id="ProtNLM"/>
    </source>
</evidence>
<sequence length="81" mass="9463">MEKYITRLAVVDKMIRRKATGSPKELSQKLQISESTVFRLMRTLKANMGLKIEWSAKHHSYVYTSDSQKFNLDRLILSSEE</sequence>
<dbReference type="OrthoDB" id="1163801at2"/>
<dbReference type="InterPro" id="IPR036390">
    <property type="entry name" value="WH_DNA-bd_sf"/>
</dbReference>
<dbReference type="Proteomes" id="UP000251889">
    <property type="component" value="Unassembled WGS sequence"/>
</dbReference>
<dbReference type="RefSeq" id="WP_112748111.1">
    <property type="nucleotide sequence ID" value="NZ_QMFY01000009.1"/>
</dbReference>